<dbReference type="GO" id="GO:0046872">
    <property type="term" value="F:metal ion binding"/>
    <property type="evidence" value="ECO:0007669"/>
    <property type="project" value="UniProtKB-KW"/>
</dbReference>
<evidence type="ECO:0000256" key="1">
    <source>
        <dbReference type="ARBA" id="ARBA00001033"/>
    </source>
</evidence>
<evidence type="ECO:0000256" key="2">
    <source>
        <dbReference type="ARBA" id="ARBA00001946"/>
    </source>
</evidence>
<feature type="binding site" evidence="8">
    <location>
        <position position="90"/>
    </location>
    <ligand>
        <name>Mg(2+)</name>
        <dbReference type="ChEBI" id="CHEBI:18420"/>
        <label>2</label>
    </ligand>
</feature>
<keyword evidence="6 9" id="KW-0378">Hydrolase</keyword>
<dbReference type="EMBL" id="OU896711">
    <property type="protein sequence ID" value="CAH1170142.1"/>
    <property type="molecule type" value="Genomic_DNA"/>
</dbReference>
<dbReference type="FunFam" id="3.30.540.10:FF:000004">
    <property type="entry name" value="Inositol-1-monophosphatase"/>
    <property type="match status" value="1"/>
</dbReference>
<reference evidence="10" key="2">
    <citation type="submission" date="2022-10" db="EMBL/GenBank/DDBJ databases">
        <authorList>
            <consortium name="ENA_rothamsted_submissions"/>
            <consortium name="culmorum"/>
            <person name="King R."/>
        </authorList>
    </citation>
    <scope>NUCLEOTIDE SEQUENCE</scope>
</reference>
<comment type="cofactor">
    <cofactor evidence="2 8 9">
        <name>Mg(2+)</name>
        <dbReference type="ChEBI" id="CHEBI:18420"/>
    </cofactor>
</comment>
<dbReference type="SUPFAM" id="SSF56655">
    <property type="entry name" value="Carbohydrate phosphatase"/>
    <property type="match status" value="1"/>
</dbReference>
<name>A0A9P0GP97_PHACE</name>
<dbReference type="GO" id="GO:0008934">
    <property type="term" value="F:inositol monophosphate 1-phosphatase activity"/>
    <property type="evidence" value="ECO:0007669"/>
    <property type="project" value="InterPro"/>
</dbReference>
<comment type="catalytic activity">
    <reaction evidence="1 9">
        <text>a myo-inositol phosphate + H2O = myo-inositol + phosphate</text>
        <dbReference type="Rhea" id="RHEA:24056"/>
        <dbReference type="ChEBI" id="CHEBI:15377"/>
        <dbReference type="ChEBI" id="CHEBI:17268"/>
        <dbReference type="ChEBI" id="CHEBI:43474"/>
        <dbReference type="ChEBI" id="CHEBI:84139"/>
        <dbReference type="EC" id="3.1.3.25"/>
    </reaction>
</comment>
<dbReference type="PANTHER" id="PTHR20854:SF4">
    <property type="entry name" value="INOSITOL-1-MONOPHOSPHATASE-RELATED"/>
    <property type="match status" value="1"/>
</dbReference>
<dbReference type="InterPro" id="IPR020550">
    <property type="entry name" value="Inositol_monophosphatase_CS"/>
</dbReference>
<gene>
    <name evidence="10" type="ORF">PHAECO_LOCUS9763</name>
</gene>
<evidence type="ECO:0000313" key="11">
    <source>
        <dbReference type="Proteomes" id="UP001153737"/>
    </source>
</evidence>
<dbReference type="Gene3D" id="3.30.540.10">
    <property type="entry name" value="Fructose-1,6-Bisphosphatase, subunit A, domain 1"/>
    <property type="match status" value="1"/>
</dbReference>
<dbReference type="GO" id="GO:0007165">
    <property type="term" value="P:signal transduction"/>
    <property type="evidence" value="ECO:0007669"/>
    <property type="project" value="TreeGrafter"/>
</dbReference>
<evidence type="ECO:0000256" key="6">
    <source>
        <dbReference type="ARBA" id="ARBA00022801"/>
    </source>
</evidence>
<keyword evidence="11" id="KW-1185">Reference proteome</keyword>
<dbReference type="PANTHER" id="PTHR20854">
    <property type="entry name" value="INOSITOL MONOPHOSPHATASE"/>
    <property type="match status" value="1"/>
</dbReference>
<dbReference type="InterPro" id="IPR020583">
    <property type="entry name" value="Inositol_monoP_metal-BS"/>
</dbReference>
<dbReference type="EC" id="3.1.3.25" evidence="9"/>
<sequence>MSEINLDLYYDVLLNLVMQAGKMINENISSRNKEIECKSSTTDFVTKTDKAVEKLLIDNISKQFPDHKFIAEESYSGEKILTDDPTWIIDPIDGTMNFVHSFPHSCVSIALFVNKIPEIGVIYNPTLEQLFTARRGRGAFLNGRPIRVSGKKELSEALIMMEVGGRDPEKRRVVDENQKILMPQIHGLRSLGSAALNMAMVACGAAEAYFDFALQIWDIAAGELIITEAGGVIMDPAGGELQRFSRRVLVASSKEMAENLIRNIVHFYPTSSTTY</sequence>
<dbReference type="Proteomes" id="UP001153737">
    <property type="component" value="Chromosome 5"/>
</dbReference>
<feature type="binding site" evidence="8">
    <location>
        <position position="72"/>
    </location>
    <ligand>
        <name>Mg(2+)</name>
        <dbReference type="ChEBI" id="CHEBI:18420"/>
        <label>1</label>
        <note>catalytic</note>
    </ligand>
</feature>
<dbReference type="OrthoDB" id="10254945at2759"/>
<dbReference type="PROSITE" id="PS00630">
    <property type="entry name" value="IMP_2"/>
    <property type="match status" value="1"/>
</dbReference>
<feature type="binding site" evidence="8">
    <location>
        <position position="92"/>
    </location>
    <ligand>
        <name>Mg(2+)</name>
        <dbReference type="ChEBI" id="CHEBI:18420"/>
        <label>1</label>
        <note>catalytic</note>
    </ligand>
</feature>
<evidence type="ECO:0000313" key="10">
    <source>
        <dbReference type="EMBL" id="CAH1170142.1"/>
    </source>
</evidence>
<dbReference type="Gene3D" id="3.40.190.80">
    <property type="match status" value="1"/>
</dbReference>
<dbReference type="PRINTS" id="PR00378">
    <property type="entry name" value="LIIMPHPHTASE"/>
</dbReference>
<keyword evidence="5 8" id="KW-0479">Metal-binding</keyword>
<evidence type="ECO:0000256" key="5">
    <source>
        <dbReference type="ARBA" id="ARBA00022723"/>
    </source>
</evidence>
<keyword evidence="7 8" id="KW-0460">Magnesium</keyword>
<evidence type="ECO:0000256" key="3">
    <source>
        <dbReference type="ARBA" id="ARBA00005152"/>
    </source>
</evidence>
<comment type="pathway">
    <text evidence="3 9">Polyol metabolism; myo-inositol biosynthesis; myo-inositol from D-glucose 6-phosphate: step 2/2.</text>
</comment>
<evidence type="ECO:0000256" key="9">
    <source>
        <dbReference type="RuleBase" id="RU364068"/>
    </source>
</evidence>
<dbReference type="PROSITE" id="PS00629">
    <property type="entry name" value="IMP_1"/>
    <property type="match status" value="1"/>
</dbReference>
<dbReference type="Pfam" id="PF00459">
    <property type="entry name" value="Inositol_P"/>
    <property type="match status" value="1"/>
</dbReference>
<feature type="binding site" evidence="8">
    <location>
        <position position="93"/>
    </location>
    <ligand>
        <name>Mg(2+)</name>
        <dbReference type="ChEBI" id="CHEBI:18420"/>
        <label>2</label>
    </ligand>
</feature>
<proteinExistence type="inferred from homology"/>
<dbReference type="AlphaFoldDB" id="A0A9P0GP97"/>
<dbReference type="InterPro" id="IPR000760">
    <property type="entry name" value="Inositol_monophosphatase-like"/>
</dbReference>
<reference evidence="10" key="1">
    <citation type="submission" date="2022-01" db="EMBL/GenBank/DDBJ databases">
        <authorList>
            <person name="King R."/>
        </authorList>
    </citation>
    <scope>NUCLEOTIDE SEQUENCE</scope>
</reference>
<protein>
    <recommendedName>
        <fullName evidence="9">Inositol-1-monophosphatase</fullName>
        <ecNumber evidence="9">3.1.3.25</ecNumber>
    </recommendedName>
</protein>
<dbReference type="PRINTS" id="PR00377">
    <property type="entry name" value="IMPHPHTASES"/>
</dbReference>
<dbReference type="InterPro" id="IPR033942">
    <property type="entry name" value="IMPase"/>
</dbReference>
<organism evidence="10 11">
    <name type="scientific">Phaedon cochleariae</name>
    <name type="common">Mustard beetle</name>
    <dbReference type="NCBI Taxonomy" id="80249"/>
    <lineage>
        <taxon>Eukaryota</taxon>
        <taxon>Metazoa</taxon>
        <taxon>Ecdysozoa</taxon>
        <taxon>Arthropoda</taxon>
        <taxon>Hexapoda</taxon>
        <taxon>Insecta</taxon>
        <taxon>Pterygota</taxon>
        <taxon>Neoptera</taxon>
        <taxon>Endopterygota</taxon>
        <taxon>Coleoptera</taxon>
        <taxon>Polyphaga</taxon>
        <taxon>Cucujiformia</taxon>
        <taxon>Chrysomeloidea</taxon>
        <taxon>Chrysomelidae</taxon>
        <taxon>Chrysomelinae</taxon>
        <taxon>Chrysomelini</taxon>
        <taxon>Phaedon</taxon>
    </lineage>
</organism>
<evidence type="ECO:0000256" key="4">
    <source>
        <dbReference type="ARBA" id="ARBA00009759"/>
    </source>
</evidence>
<accession>A0A9P0GP97</accession>
<feature type="binding site" evidence="8">
    <location>
        <position position="218"/>
    </location>
    <ligand>
        <name>Mg(2+)</name>
        <dbReference type="ChEBI" id="CHEBI:18420"/>
        <label>1</label>
        <note>catalytic</note>
    </ligand>
</feature>
<dbReference type="GO" id="GO:0006020">
    <property type="term" value="P:inositol metabolic process"/>
    <property type="evidence" value="ECO:0007669"/>
    <property type="project" value="TreeGrafter"/>
</dbReference>
<dbReference type="InterPro" id="IPR020552">
    <property type="entry name" value="Inositol_monoPase_Li-sen"/>
</dbReference>
<dbReference type="GO" id="GO:0046854">
    <property type="term" value="P:phosphatidylinositol phosphate biosynthetic process"/>
    <property type="evidence" value="ECO:0007669"/>
    <property type="project" value="InterPro"/>
</dbReference>
<comment type="similarity">
    <text evidence="4 9">Belongs to the inositol monophosphatase superfamily.</text>
</comment>
<dbReference type="CDD" id="cd01639">
    <property type="entry name" value="IMPase"/>
    <property type="match status" value="1"/>
</dbReference>
<dbReference type="FunFam" id="3.40.190.80:FF:000002">
    <property type="entry name" value="Inositol-1-monophosphatase"/>
    <property type="match status" value="1"/>
</dbReference>
<evidence type="ECO:0000256" key="8">
    <source>
        <dbReference type="PIRSR" id="PIRSR600760-2"/>
    </source>
</evidence>
<evidence type="ECO:0000256" key="7">
    <source>
        <dbReference type="ARBA" id="ARBA00022842"/>
    </source>
</evidence>